<name>A0A075AY52_ROZAC</name>
<dbReference type="SUPFAM" id="SSF88713">
    <property type="entry name" value="Glycoside hydrolase/deacetylase"/>
    <property type="match status" value="1"/>
</dbReference>
<keyword evidence="3" id="KW-0732">Signal</keyword>
<keyword evidence="2" id="KW-0479">Metal-binding</keyword>
<gene>
    <name evidence="7" type="ORF">O9G_004198</name>
</gene>
<dbReference type="GO" id="GO:0005975">
    <property type="term" value="P:carbohydrate metabolic process"/>
    <property type="evidence" value="ECO:0007669"/>
    <property type="project" value="InterPro"/>
</dbReference>
<proteinExistence type="predicted"/>
<reference evidence="7 8" key="1">
    <citation type="journal article" date="2013" name="Curr. Biol.">
        <title>Shared signatures of parasitism and phylogenomics unite Cryptomycota and microsporidia.</title>
        <authorList>
            <person name="James T.Y."/>
            <person name="Pelin A."/>
            <person name="Bonen L."/>
            <person name="Ahrendt S."/>
            <person name="Sain D."/>
            <person name="Corradi N."/>
            <person name="Stajich J.E."/>
        </authorList>
    </citation>
    <scope>NUCLEOTIDE SEQUENCE [LARGE SCALE GENOMIC DNA]</scope>
    <source>
        <strain evidence="7 8">CSF55</strain>
    </source>
</reference>
<keyword evidence="8" id="KW-1185">Reference proteome</keyword>
<dbReference type="GO" id="GO:0046872">
    <property type="term" value="F:metal ion binding"/>
    <property type="evidence" value="ECO:0007669"/>
    <property type="project" value="UniProtKB-KW"/>
</dbReference>
<dbReference type="PANTHER" id="PTHR46471:SF2">
    <property type="entry name" value="CHITIN DEACETYLASE-RELATED"/>
    <property type="match status" value="1"/>
</dbReference>
<keyword evidence="4" id="KW-0378">Hydrolase</keyword>
<accession>A0A075AY52</accession>
<dbReference type="GO" id="GO:0016787">
    <property type="term" value="F:hydrolase activity"/>
    <property type="evidence" value="ECO:0007669"/>
    <property type="project" value="UniProtKB-KW"/>
</dbReference>
<evidence type="ECO:0000256" key="6">
    <source>
        <dbReference type="SAM" id="Phobius"/>
    </source>
</evidence>
<protein>
    <submittedName>
        <fullName evidence="7">Uncharacterized protein</fullName>
    </submittedName>
</protein>
<evidence type="ECO:0000256" key="4">
    <source>
        <dbReference type="ARBA" id="ARBA00022801"/>
    </source>
</evidence>
<sequence length="251" mass="27912">MVTTFNYIKIDGPSLYTGELLKILAKNDVKAAFHVKVEYLNNPVILAYLRSAINDRHIVGLRLNNDDIRGDPKAVKASIEEKLQRISKVTNGYKVKFVRFPYIDSGVPDPIYKVVVEEMGLIPTNFNLDSRDYTGNLGENAVVTVYKEFIDTIAPPAKGSFIAVQRDIINESVKQTGEVIKYLGDKGYKILRLDQCIGKRIDGGAGVPTGDGGSGNGADTRRPADSYASSIEFSSFFYLMTMLAIFYMFRQ</sequence>
<dbReference type="OMA" id="RTENIMK"/>
<keyword evidence="5" id="KW-0119">Carbohydrate metabolism</keyword>
<organism evidence="7 8">
    <name type="scientific">Rozella allomycis (strain CSF55)</name>
    <dbReference type="NCBI Taxonomy" id="988480"/>
    <lineage>
        <taxon>Eukaryota</taxon>
        <taxon>Fungi</taxon>
        <taxon>Fungi incertae sedis</taxon>
        <taxon>Cryptomycota</taxon>
        <taxon>Cryptomycota incertae sedis</taxon>
        <taxon>Rozella</taxon>
    </lineage>
</organism>
<evidence type="ECO:0000256" key="2">
    <source>
        <dbReference type="ARBA" id="ARBA00022723"/>
    </source>
</evidence>
<feature type="transmembrane region" description="Helical" evidence="6">
    <location>
        <begin position="231"/>
        <end position="249"/>
    </location>
</feature>
<dbReference type="InterPro" id="IPR011330">
    <property type="entry name" value="Glyco_hydro/deAcase_b/a-brl"/>
</dbReference>
<dbReference type="AlphaFoldDB" id="A0A075AY52"/>
<dbReference type="EMBL" id="KE560855">
    <property type="protein sequence ID" value="EPZ35187.1"/>
    <property type="molecule type" value="Genomic_DNA"/>
</dbReference>
<dbReference type="Proteomes" id="UP000030755">
    <property type="component" value="Unassembled WGS sequence"/>
</dbReference>
<evidence type="ECO:0000256" key="5">
    <source>
        <dbReference type="ARBA" id="ARBA00023277"/>
    </source>
</evidence>
<evidence type="ECO:0000313" key="7">
    <source>
        <dbReference type="EMBL" id="EPZ35187.1"/>
    </source>
</evidence>
<dbReference type="HOGENOM" id="CLU_1107642_0_0_1"/>
<keyword evidence="6" id="KW-0812">Transmembrane</keyword>
<dbReference type="OrthoDB" id="407355at2759"/>
<keyword evidence="6" id="KW-0472">Membrane</keyword>
<evidence type="ECO:0000256" key="3">
    <source>
        <dbReference type="ARBA" id="ARBA00022729"/>
    </source>
</evidence>
<dbReference type="PANTHER" id="PTHR46471">
    <property type="entry name" value="CHITIN DEACETYLASE"/>
    <property type="match status" value="1"/>
</dbReference>
<evidence type="ECO:0000256" key="1">
    <source>
        <dbReference type="ARBA" id="ARBA00001941"/>
    </source>
</evidence>
<evidence type="ECO:0000313" key="8">
    <source>
        <dbReference type="Proteomes" id="UP000030755"/>
    </source>
</evidence>
<keyword evidence="6" id="KW-1133">Transmembrane helix</keyword>
<comment type="cofactor">
    <cofactor evidence="1">
        <name>Co(2+)</name>
        <dbReference type="ChEBI" id="CHEBI:48828"/>
    </cofactor>
</comment>
<dbReference type="Gene3D" id="3.20.20.370">
    <property type="entry name" value="Glycoside hydrolase/deacetylase"/>
    <property type="match status" value="1"/>
</dbReference>